<comment type="pathway">
    <text evidence="4 18">Metabolic intermediate biosynthesis; chorismate biosynthesis; chorismate from D-erythrose 4-phosphate and phosphoenolpyruvate: step 2/7.</text>
</comment>
<evidence type="ECO:0000256" key="19">
    <source>
        <dbReference type="SAM" id="MobiDB-lite"/>
    </source>
</evidence>
<keyword evidence="10 17" id="KW-0418">Kinase</keyword>
<keyword evidence="13 18" id="KW-0057">Aromatic amino acid biosynthesis</keyword>
<comment type="similarity">
    <text evidence="17">Belongs to the shikimate kinase family.</text>
</comment>
<feature type="region of interest" description="Disordered" evidence="19">
    <location>
        <begin position="1"/>
        <end position="22"/>
    </location>
</feature>
<comment type="function">
    <text evidence="17">Catalyzes the specific phosphorylation of the 3-hydroxyl group of shikimic acid using ATP as a cosubstrate.</text>
</comment>
<feature type="binding site" evidence="17">
    <location>
        <position position="185"/>
    </location>
    <ligand>
        <name>substrate</name>
    </ligand>
</feature>
<dbReference type="GO" id="GO:0003856">
    <property type="term" value="F:3-dehydroquinate synthase activity"/>
    <property type="evidence" value="ECO:0007669"/>
    <property type="project" value="UniProtKB-EC"/>
</dbReference>
<dbReference type="Pfam" id="PF24621">
    <property type="entry name" value="DHQS_C"/>
    <property type="match status" value="1"/>
</dbReference>
<evidence type="ECO:0000256" key="7">
    <source>
        <dbReference type="ARBA" id="ARBA00022605"/>
    </source>
</evidence>
<keyword evidence="11 17" id="KW-0067">ATP-binding</keyword>
<evidence type="ECO:0000256" key="17">
    <source>
        <dbReference type="HAMAP-Rule" id="MF_00109"/>
    </source>
</evidence>
<evidence type="ECO:0000259" key="21">
    <source>
        <dbReference type="Pfam" id="PF24621"/>
    </source>
</evidence>
<dbReference type="PANTHER" id="PTHR43622">
    <property type="entry name" value="3-DEHYDROQUINATE SYNTHASE"/>
    <property type="match status" value="1"/>
</dbReference>
<dbReference type="Pfam" id="PF01761">
    <property type="entry name" value="DHQ_synthase"/>
    <property type="match status" value="1"/>
</dbReference>
<dbReference type="HAMAP" id="MF_00109">
    <property type="entry name" value="Shikimate_kinase"/>
    <property type="match status" value="1"/>
</dbReference>
<feature type="binding site" evidence="17">
    <location>
        <position position="166"/>
    </location>
    <ligand>
        <name>ATP</name>
        <dbReference type="ChEBI" id="CHEBI:30616"/>
    </ligand>
</feature>
<feature type="domain" description="3-dehydroquinate synthase C-terminal" evidence="21">
    <location>
        <begin position="401"/>
        <end position="552"/>
    </location>
</feature>
<evidence type="ECO:0000256" key="12">
    <source>
        <dbReference type="ARBA" id="ARBA00023027"/>
    </source>
</evidence>
<keyword evidence="9 18" id="KW-0547">Nucleotide-binding</keyword>
<feature type="binding site" evidence="18">
    <location>
        <position position="362"/>
    </location>
    <ligand>
        <name>NAD(+)</name>
        <dbReference type="ChEBI" id="CHEBI:57540"/>
    </ligand>
</feature>
<keyword evidence="14 18" id="KW-0456">Lyase</keyword>
<dbReference type="Pfam" id="PF01202">
    <property type="entry name" value="SKI"/>
    <property type="match status" value="1"/>
</dbReference>
<evidence type="ECO:0000256" key="3">
    <source>
        <dbReference type="ARBA" id="ARBA00003485"/>
    </source>
</evidence>
<protein>
    <recommendedName>
        <fullName evidence="17 18">Multifunctional fusion protein</fullName>
    </recommendedName>
    <domain>
        <recommendedName>
            <fullName evidence="17">Shikimate kinase</fullName>
            <shortName evidence="17">SK</shortName>
            <ecNumber evidence="17">2.7.1.71</ecNumber>
        </recommendedName>
    </domain>
    <domain>
        <recommendedName>
            <fullName evidence="18">3-dehydroquinate synthase</fullName>
            <shortName evidence="18">DHQS</shortName>
            <ecNumber evidence="18">4.2.3.4</ecNumber>
        </recommendedName>
    </domain>
</protein>
<evidence type="ECO:0000256" key="5">
    <source>
        <dbReference type="ARBA" id="ARBA00004842"/>
    </source>
</evidence>
<evidence type="ECO:0000256" key="14">
    <source>
        <dbReference type="ARBA" id="ARBA00023239"/>
    </source>
</evidence>
<feature type="binding site" evidence="17">
    <location>
        <position position="128"/>
    </location>
    <ligand>
        <name>substrate</name>
    </ligand>
</feature>
<organism evidence="22 23">
    <name type="scientific">Acetobacter sacchari</name>
    <dbReference type="NCBI Taxonomy" id="2661687"/>
    <lineage>
        <taxon>Bacteria</taxon>
        <taxon>Pseudomonadati</taxon>
        <taxon>Pseudomonadota</taxon>
        <taxon>Alphaproteobacteria</taxon>
        <taxon>Acetobacterales</taxon>
        <taxon>Acetobacteraceae</taxon>
        <taxon>Acetobacter</taxon>
    </lineage>
</organism>
<evidence type="ECO:0000313" key="22">
    <source>
        <dbReference type="EMBL" id="MBO1359669.1"/>
    </source>
</evidence>
<feature type="binding site" evidence="17">
    <location>
        <position position="106"/>
    </location>
    <ligand>
        <name>substrate</name>
    </ligand>
</feature>
<feature type="binding site" evidence="18">
    <location>
        <position position="404"/>
    </location>
    <ligand>
        <name>Zn(2+)</name>
        <dbReference type="ChEBI" id="CHEBI:29105"/>
    </ligand>
</feature>
<dbReference type="PRINTS" id="PR01100">
    <property type="entry name" value="SHIKIMTKNASE"/>
</dbReference>
<dbReference type="InterPro" id="IPR030960">
    <property type="entry name" value="DHQS/DOIS_N"/>
</dbReference>
<reference evidence="22 23" key="1">
    <citation type="submission" date="2021-03" db="EMBL/GenBank/DDBJ databases">
        <title>The complete genome sequence of Acetobacter sacchari TBRC 11175.</title>
        <authorList>
            <person name="Charoenyingcharoen P."/>
            <person name="Yukphan P."/>
        </authorList>
    </citation>
    <scope>NUCLEOTIDE SEQUENCE [LARGE SCALE GENOMIC DNA]</scope>
    <source>
        <strain evidence="22 23">TBRC 11175</strain>
    </source>
</reference>
<evidence type="ECO:0000313" key="23">
    <source>
        <dbReference type="Proteomes" id="UP000664771"/>
    </source>
</evidence>
<dbReference type="SUPFAM" id="SSF52540">
    <property type="entry name" value="P-loop containing nucleoside triphosphate hydrolases"/>
    <property type="match status" value="1"/>
</dbReference>
<keyword evidence="8 17" id="KW-0808">Transferase</keyword>
<evidence type="ECO:0000256" key="2">
    <source>
        <dbReference type="ARBA" id="ARBA00001911"/>
    </source>
</evidence>
<evidence type="ECO:0000256" key="18">
    <source>
        <dbReference type="HAMAP-Rule" id="MF_00110"/>
    </source>
</evidence>
<dbReference type="InterPro" id="IPR023000">
    <property type="entry name" value="Shikimate_kinase_CS"/>
</dbReference>
<keyword evidence="6 18" id="KW-0963">Cytoplasm</keyword>
<feature type="domain" description="3-dehydroquinate synthase N-terminal" evidence="20">
    <location>
        <begin position="287"/>
        <end position="399"/>
    </location>
</feature>
<keyword evidence="18" id="KW-0479">Metal-binding</keyword>
<dbReference type="Gene3D" id="3.40.50.300">
    <property type="entry name" value="P-loop containing nucleotide triphosphate hydrolases"/>
    <property type="match status" value="1"/>
</dbReference>
<dbReference type="CDD" id="cd00464">
    <property type="entry name" value="SK"/>
    <property type="match status" value="1"/>
</dbReference>
<evidence type="ECO:0000259" key="20">
    <source>
        <dbReference type="Pfam" id="PF01761"/>
    </source>
</evidence>
<dbReference type="InterPro" id="IPR027417">
    <property type="entry name" value="P-loop_NTPase"/>
</dbReference>
<comment type="subcellular location">
    <subcellularLocation>
        <location evidence="18">Cytoplasm</location>
    </subcellularLocation>
</comment>
<feature type="binding site" evidence="18">
    <location>
        <position position="470"/>
    </location>
    <ligand>
        <name>Zn(2+)</name>
        <dbReference type="ChEBI" id="CHEBI:29105"/>
    </ligand>
</feature>
<accession>A0ABS3LUU6</accession>
<feature type="binding site" evidence="18">
    <location>
        <begin position="389"/>
        <end position="392"/>
    </location>
    <ligand>
        <name>NAD(+)</name>
        <dbReference type="ChEBI" id="CHEBI:57540"/>
    </ligand>
</feature>
<dbReference type="SUPFAM" id="SSF56796">
    <property type="entry name" value="Dehydroquinate synthase-like"/>
    <property type="match status" value="1"/>
</dbReference>
<name>A0ABS3LUU6_9PROT</name>
<evidence type="ECO:0000256" key="10">
    <source>
        <dbReference type="ARBA" id="ARBA00022777"/>
    </source>
</evidence>
<keyword evidence="12 18" id="KW-0520">NAD</keyword>
<comment type="catalytic activity">
    <reaction evidence="1 18">
        <text>7-phospho-2-dehydro-3-deoxy-D-arabino-heptonate = 3-dehydroquinate + phosphate</text>
        <dbReference type="Rhea" id="RHEA:21968"/>
        <dbReference type="ChEBI" id="CHEBI:32364"/>
        <dbReference type="ChEBI" id="CHEBI:43474"/>
        <dbReference type="ChEBI" id="CHEBI:58394"/>
        <dbReference type="EC" id="4.2.3.4"/>
    </reaction>
</comment>
<dbReference type="EC" id="4.2.3.4" evidence="18"/>
<feature type="binding site" evidence="17">
    <location>
        <position position="64"/>
    </location>
    <ligand>
        <name>Mg(2+)</name>
        <dbReference type="ChEBI" id="CHEBI:18420"/>
    </ligand>
</feature>
<feature type="binding site" evidence="18">
    <location>
        <begin position="349"/>
        <end position="350"/>
    </location>
    <ligand>
        <name>NAD(+)</name>
        <dbReference type="ChEBI" id="CHEBI:57540"/>
    </ligand>
</feature>
<evidence type="ECO:0000256" key="15">
    <source>
        <dbReference type="ARBA" id="ARBA00023268"/>
    </source>
</evidence>
<comment type="caution">
    <text evidence="22">The sequence shown here is derived from an EMBL/GenBank/DDBJ whole genome shotgun (WGS) entry which is preliminary data.</text>
</comment>
<dbReference type="InterPro" id="IPR031322">
    <property type="entry name" value="Shikimate/glucono_kinase"/>
</dbReference>
<feature type="binding site" evidence="17">
    <location>
        <begin position="60"/>
        <end position="65"/>
    </location>
    <ligand>
        <name>ATP</name>
        <dbReference type="ChEBI" id="CHEBI:30616"/>
    </ligand>
</feature>
<comment type="cofactor">
    <cofactor evidence="2 18">
        <name>NAD(+)</name>
        <dbReference type="ChEBI" id="CHEBI:57540"/>
    </cofactor>
</comment>
<dbReference type="Proteomes" id="UP000664771">
    <property type="component" value="Unassembled WGS sequence"/>
</dbReference>
<evidence type="ECO:0000256" key="11">
    <source>
        <dbReference type="ARBA" id="ARBA00022840"/>
    </source>
</evidence>
<dbReference type="HAMAP" id="MF_00110">
    <property type="entry name" value="DHQ_synthase"/>
    <property type="match status" value="1"/>
</dbReference>
<comment type="similarity">
    <text evidence="18">Belongs to the sugar phosphate cyclases superfamily. Dehydroquinate synthase family.</text>
</comment>
<evidence type="ECO:0000256" key="9">
    <source>
        <dbReference type="ARBA" id="ARBA00022741"/>
    </source>
</evidence>
<keyword evidence="18" id="KW-0862">Zinc</keyword>
<sequence length="597" mass="63928">MSRTRQAHTNAEAADVYSENEDADAVTTPLDLPLNLDAVRSAAGFGPLSGRSIVLIGLMGAGKSTIGRRLAERLMLGFVDADAEIERAAGCSISDVFRLYGEQAFREGERRVIRRLLDGPPCVLATGGGAFMNAETRALIRERATSVWLRCPLPMLVRRVAGRSHRPLLNDARPKEVLERLMTERHPIYAEADVIVQCGDDNVDNGTSRVIEALAQNRRPHRLAITLERASYEVVIGSSLLARAGLLLAPLLPQPRVVVITDETVASLHLQSLLDSLSDSGIHSQTVIVPPGERSKSLEEYKRVTDAVLESGVERRTTIIAFGGGIVGDLAGFVAATTLRGLPFAQIPTTLLSQVDSSVGGKTGINTSWGKNLLGAFHQPIAVLADVSTLRTLPQRELVAGYAEILKAGLISDPELFAWCEANASAVLSQDAGALTEAVERACAFKASVVADDEFERRSDGGRALLNLGHTFGHALEAEMGYDGSLLHGEAVSIGLRLAFLLSVRLGVCPQEDLDRVTAHLEAHEMPSRISSLARAVTADALVAHMARDKKMSDGKLSFVLVKGIGQAFSSRDVPMSLVRQVLIEDGAVNISDAPGE</sequence>
<keyword evidence="23" id="KW-1185">Reference proteome</keyword>
<dbReference type="CDD" id="cd08195">
    <property type="entry name" value="DHQS"/>
    <property type="match status" value="1"/>
</dbReference>
<keyword evidence="18" id="KW-0170">Cobalt</keyword>
<dbReference type="InterPro" id="IPR000623">
    <property type="entry name" value="Shikimate_kinase/TSH1"/>
</dbReference>
<dbReference type="Gene3D" id="3.40.50.1970">
    <property type="match status" value="1"/>
</dbReference>
<dbReference type="EMBL" id="JAFVMF010000007">
    <property type="protein sequence ID" value="MBO1359669.1"/>
    <property type="molecule type" value="Genomic_DNA"/>
</dbReference>
<feature type="binding site" evidence="17">
    <location>
        <position position="82"/>
    </location>
    <ligand>
        <name>substrate</name>
    </ligand>
</feature>
<dbReference type="InterPro" id="IPR056179">
    <property type="entry name" value="DHQS_C"/>
</dbReference>
<proteinExistence type="inferred from homology"/>
<comment type="cofactor">
    <cofactor evidence="18">
        <name>Co(2+)</name>
        <dbReference type="ChEBI" id="CHEBI:48828"/>
    </cofactor>
    <cofactor evidence="18">
        <name>Zn(2+)</name>
        <dbReference type="ChEBI" id="CHEBI:29105"/>
    </cofactor>
    <text evidence="18">Binds 1 divalent metal cation per subunit. Can use either Co(2+) or Zn(2+).</text>
</comment>
<dbReference type="InterPro" id="IPR050071">
    <property type="entry name" value="Dehydroquinate_synthase"/>
</dbReference>
<keyword evidence="15" id="KW-0511">Multifunctional enzyme</keyword>
<evidence type="ECO:0000256" key="13">
    <source>
        <dbReference type="ARBA" id="ARBA00023141"/>
    </source>
</evidence>
<gene>
    <name evidence="17" type="primary">aroK</name>
    <name evidence="18" type="synonym">aroB</name>
    <name evidence="22" type="ORF">J2D73_07660</name>
</gene>
<comment type="subunit">
    <text evidence="17">Monomer.</text>
</comment>
<evidence type="ECO:0000256" key="4">
    <source>
        <dbReference type="ARBA" id="ARBA00004661"/>
    </source>
</evidence>
<comment type="pathway">
    <text evidence="5 17">Metabolic intermediate biosynthesis; chorismate biosynthesis; chorismate from D-erythrose 4-phosphate and phosphoenolpyruvate: step 5/7.</text>
</comment>
<dbReference type="Gene3D" id="1.20.1090.10">
    <property type="entry name" value="Dehydroquinate synthase-like - alpha domain"/>
    <property type="match status" value="1"/>
</dbReference>
<dbReference type="EC" id="2.7.1.71" evidence="17"/>
<evidence type="ECO:0000256" key="6">
    <source>
        <dbReference type="ARBA" id="ARBA00022490"/>
    </source>
</evidence>
<dbReference type="InterPro" id="IPR016037">
    <property type="entry name" value="DHQ_synth_AroB"/>
</dbReference>
<keyword evidence="7 18" id="KW-0028">Amino-acid biosynthesis</keyword>
<comment type="cofactor">
    <cofactor evidence="17">
        <name>Mg(2+)</name>
        <dbReference type="ChEBI" id="CHEBI:18420"/>
    </cofactor>
    <text evidence="17">Binds 1 Mg(2+) ion per subunit.</text>
</comment>
<dbReference type="NCBIfam" id="NF010552">
    <property type="entry name" value="PRK13946.1"/>
    <property type="match status" value="1"/>
</dbReference>
<feature type="binding site" evidence="18">
    <location>
        <position position="488"/>
    </location>
    <ligand>
        <name>Zn(2+)</name>
        <dbReference type="ChEBI" id="CHEBI:29105"/>
    </ligand>
</feature>
<dbReference type="RefSeq" id="WP_207881016.1">
    <property type="nucleotide sequence ID" value="NZ_JAFVMF010000007.1"/>
</dbReference>
<comment type="caution">
    <text evidence="18">Lacks conserved residue(s) required for the propagation of feature annotation.</text>
</comment>
<comment type="catalytic activity">
    <reaction evidence="16 17">
        <text>shikimate + ATP = 3-phosphoshikimate + ADP + H(+)</text>
        <dbReference type="Rhea" id="RHEA:13121"/>
        <dbReference type="ChEBI" id="CHEBI:15378"/>
        <dbReference type="ChEBI" id="CHEBI:30616"/>
        <dbReference type="ChEBI" id="CHEBI:36208"/>
        <dbReference type="ChEBI" id="CHEBI:145989"/>
        <dbReference type="ChEBI" id="CHEBI:456216"/>
        <dbReference type="EC" id="2.7.1.71"/>
    </reaction>
</comment>
<comment type="function">
    <text evidence="3 18">Catalyzes the conversion of 3-deoxy-D-arabino-heptulosonate 7-phosphate (DAHP) to dehydroquinate (DHQ).</text>
</comment>
<keyword evidence="17" id="KW-0460">Magnesium</keyword>
<dbReference type="NCBIfam" id="TIGR01357">
    <property type="entry name" value="aroB"/>
    <property type="match status" value="1"/>
</dbReference>
<evidence type="ECO:0000256" key="1">
    <source>
        <dbReference type="ARBA" id="ARBA00001393"/>
    </source>
</evidence>
<evidence type="ECO:0000256" key="16">
    <source>
        <dbReference type="ARBA" id="ARBA00048567"/>
    </source>
</evidence>
<feature type="binding site" evidence="18">
    <location>
        <position position="371"/>
    </location>
    <ligand>
        <name>NAD(+)</name>
        <dbReference type="ChEBI" id="CHEBI:57540"/>
    </ligand>
</feature>
<evidence type="ECO:0000256" key="8">
    <source>
        <dbReference type="ARBA" id="ARBA00022679"/>
    </source>
</evidence>
<dbReference type="PROSITE" id="PS01128">
    <property type="entry name" value="SHIKIMATE_KINASE"/>
    <property type="match status" value="1"/>
</dbReference>
<dbReference type="PANTHER" id="PTHR43622:SF7">
    <property type="entry name" value="3-DEHYDROQUINATE SYNTHASE, CHLOROPLASTIC"/>
    <property type="match status" value="1"/>
</dbReference>